<evidence type="ECO:0000256" key="2">
    <source>
        <dbReference type="ARBA" id="ARBA00023163"/>
    </source>
</evidence>
<accession>A0A6J5T9F2</accession>
<dbReference type="EMBL" id="LR796815">
    <property type="protein sequence ID" value="CAB4168027.1"/>
    <property type="molecule type" value="Genomic_DNA"/>
</dbReference>
<evidence type="ECO:0000313" key="4">
    <source>
        <dbReference type="EMBL" id="CAB4170801.1"/>
    </source>
</evidence>
<dbReference type="EMBL" id="LR797534">
    <property type="protein sequence ID" value="CAB4223097.1"/>
    <property type="molecule type" value="Genomic_DNA"/>
</dbReference>
<dbReference type="GO" id="GO:0006351">
    <property type="term" value="P:DNA-templated transcription"/>
    <property type="evidence" value="ECO:0007669"/>
    <property type="project" value="InterPro"/>
</dbReference>
<protein>
    <submittedName>
        <fullName evidence="6">RNA polymerase, subunit omega/K/RPB6</fullName>
    </submittedName>
</protein>
<gene>
    <name evidence="6" type="ORF">UFOVP1666_130</name>
    <name evidence="3" type="ORF">UFOVP867_85</name>
    <name evidence="4" type="ORF">UFOVP913_113</name>
    <name evidence="5" type="ORF">UFOVP993_166</name>
</gene>
<keyword evidence="2" id="KW-0804">Transcription</keyword>
<dbReference type="GO" id="GO:0003677">
    <property type="term" value="F:DNA binding"/>
    <property type="evidence" value="ECO:0007669"/>
    <property type="project" value="InterPro"/>
</dbReference>
<name>A0A6J5T9F2_9CAUD</name>
<sequence length="81" mass="9294">MKSKVVERIDIEKVVQVYGGGRFNLIVEASIRARTIKTERDRMDSRFGNTKYYTHKPINQALLEVLENNNGQPKTIASEQV</sequence>
<dbReference type="EMBL" id="LR796944">
    <property type="protein sequence ID" value="CAB4177090.1"/>
    <property type="molecule type" value="Genomic_DNA"/>
</dbReference>
<dbReference type="GO" id="GO:0003899">
    <property type="term" value="F:DNA-directed RNA polymerase activity"/>
    <property type="evidence" value="ECO:0007669"/>
    <property type="project" value="InterPro"/>
</dbReference>
<dbReference type="GO" id="GO:0000428">
    <property type="term" value="C:DNA-directed RNA polymerase complex"/>
    <property type="evidence" value="ECO:0007669"/>
    <property type="project" value="UniProtKB-KW"/>
</dbReference>
<dbReference type="EMBL" id="LR796858">
    <property type="protein sequence ID" value="CAB4170801.1"/>
    <property type="molecule type" value="Genomic_DNA"/>
</dbReference>
<organism evidence="6">
    <name type="scientific">uncultured Caudovirales phage</name>
    <dbReference type="NCBI Taxonomy" id="2100421"/>
    <lineage>
        <taxon>Viruses</taxon>
        <taxon>Duplodnaviria</taxon>
        <taxon>Heunggongvirae</taxon>
        <taxon>Uroviricota</taxon>
        <taxon>Caudoviricetes</taxon>
        <taxon>Peduoviridae</taxon>
        <taxon>Maltschvirus</taxon>
        <taxon>Maltschvirus maltsch</taxon>
    </lineage>
</organism>
<evidence type="ECO:0000313" key="6">
    <source>
        <dbReference type="EMBL" id="CAB4223097.1"/>
    </source>
</evidence>
<proteinExistence type="predicted"/>
<reference evidence="6" key="1">
    <citation type="submission" date="2020-05" db="EMBL/GenBank/DDBJ databases">
        <authorList>
            <person name="Chiriac C."/>
            <person name="Salcher M."/>
            <person name="Ghai R."/>
            <person name="Kavagutti S V."/>
        </authorList>
    </citation>
    <scope>NUCLEOTIDE SEQUENCE</scope>
</reference>
<dbReference type="InterPro" id="IPR036161">
    <property type="entry name" value="RPB6/omega-like_sf"/>
</dbReference>
<evidence type="ECO:0000256" key="1">
    <source>
        <dbReference type="ARBA" id="ARBA00022478"/>
    </source>
</evidence>
<keyword evidence="1" id="KW-0240">DNA-directed RNA polymerase</keyword>
<evidence type="ECO:0000313" key="3">
    <source>
        <dbReference type="EMBL" id="CAB4168027.1"/>
    </source>
</evidence>
<evidence type="ECO:0000313" key="5">
    <source>
        <dbReference type="EMBL" id="CAB4177090.1"/>
    </source>
</evidence>
<dbReference type="SUPFAM" id="SSF63562">
    <property type="entry name" value="RPB6/omega subunit-like"/>
    <property type="match status" value="1"/>
</dbReference>